<accession>A0A8J7JZX2</accession>
<evidence type="ECO:0000313" key="2">
    <source>
        <dbReference type="EMBL" id="MBE9399303.1"/>
    </source>
</evidence>
<gene>
    <name evidence="2" type="ORF">IOQ59_18740</name>
</gene>
<dbReference type="AlphaFoldDB" id="A0A8J7JZX2"/>
<dbReference type="RefSeq" id="WP_193955000.1">
    <property type="nucleotide sequence ID" value="NZ_JADEYS010000025.1"/>
</dbReference>
<dbReference type="Proteomes" id="UP000640333">
    <property type="component" value="Unassembled WGS sequence"/>
</dbReference>
<evidence type="ECO:0000256" key="1">
    <source>
        <dbReference type="SAM" id="Coils"/>
    </source>
</evidence>
<dbReference type="InterPro" id="IPR014958">
    <property type="entry name" value="DGC"/>
</dbReference>
<feature type="coiled-coil region" evidence="1">
    <location>
        <begin position="103"/>
        <end position="130"/>
    </location>
</feature>
<reference evidence="2" key="1">
    <citation type="submission" date="2020-10" db="EMBL/GenBank/DDBJ databases">
        <title>Bacterium isolated from coastal waters sediment.</title>
        <authorList>
            <person name="Chen R.-J."/>
            <person name="Lu D.-C."/>
            <person name="Zhu K.-L."/>
            <person name="Du Z.-J."/>
        </authorList>
    </citation>
    <scope>NUCLEOTIDE SEQUENCE</scope>
    <source>
        <strain evidence="2">N1Y112</strain>
    </source>
</reference>
<dbReference type="EMBL" id="JADEYS010000025">
    <property type="protein sequence ID" value="MBE9399303.1"/>
    <property type="molecule type" value="Genomic_DNA"/>
</dbReference>
<evidence type="ECO:0000313" key="3">
    <source>
        <dbReference type="Proteomes" id="UP000640333"/>
    </source>
</evidence>
<sequence length="157" mass="17311">MKRRDLPLVYACSGCSSVAQLANDVAVHLDHEGKAEMSCISGVGGGVPALVKVAQSGRNIIAIDGCQMHCVAACLDKCGVEADQHIKLYEQGHKKRLGKKASTEDFVEVIEQLEHRLEQLQRDNADASRCTNDDSDGDSRWGTQKKMRFFSRSTLRY</sequence>
<organism evidence="2 3">
    <name type="scientific">Pontibacterium sinense</name>
    <dbReference type="NCBI Taxonomy" id="2781979"/>
    <lineage>
        <taxon>Bacteria</taxon>
        <taxon>Pseudomonadati</taxon>
        <taxon>Pseudomonadota</taxon>
        <taxon>Gammaproteobacteria</taxon>
        <taxon>Oceanospirillales</taxon>
        <taxon>Oceanospirillaceae</taxon>
        <taxon>Pontibacterium</taxon>
    </lineage>
</organism>
<protein>
    <submittedName>
        <fullName evidence="2">Zinc-binding protein</fullName>
    </submittedName>
</protein>
<keyword evidence="3" id="KW-1185">Reference proteome</keyword>
<comment type="caution">
    <text evidence="2">The sequence shown here is derived from an EMBL/GenBank/DDBJ whole genome shotgun (WGS) entry which is preliminary data.</text>
</comment>
<name>A0A8J7JZX2_9GAMM</name>
<keyword evidence="1" id="KW-0175">Coiled coil</keyword>
<proteinExistence type="predicted"/>
<dbReference type="Pfam" id="PF08859">
    <property type="entry name" value="DGC"/>
    <property type="match status" value="1"/>
</dbReference>